<evidence type="ECO:0000313" key="2">
    <source>
        <dbReference type="Proteomes" id="UP000007150"/>
    </source>
</evidence>
<dbReference type="STRING" id="690566.Sphch_2003"/>
<sequence>MNAIPEFYSDKDVARILSMSPAWVRGQRHKRRHGEPCTFDLEPRYIGTCARYVREEVEAFVTALRG</sequence>
<proteinExistence type="predicted"/>
<evidence type="ECO:0000313" key="1">
    <source>
        <dbReference type="EMBL" id="AEG49680.1"/>
    </source>
</evidence>
<accession>F6EVB9</accession>
<organism evidence="1 2">
    <name type="scientific">Sphingobium chlorophenolicum L-1</name>
    <dbReference type="NCBI Taxonomy" id="690566"/>
    <lineage>
        <taxon>Bacteria</taxon>
        <taxon>Pseudomonadati</taxon>
        <taxon>Pseudomonadota</taxon>
        <taxon>Alphaproteobacteria</taxon>
        <taxon>Sphingomonadales</taxon>
        <taxon>Sphingomonadaceae</taxon>
        <taxon>Sphingobium</taxon>
    </lineage>
</organism>
<gene>
    <name evidence="1" type="ORF">Sphch_2003</name>
</gene>
<dbReference type="HOGENOM" id="CLU_2828971_0_0_5"/>
<dbReference type="KEGG" id="sch:Sphch_2003"/>
<keyword evidence="2" id="KW-1185">Reference proteome</keyword>
<dbReference type="EMBL" id="CP002798">
    <property type="protein sequence ID" value="AEG49680.1"/>
    <property type="molecule type" value="Genomic_DNA"/>
</dbReference>
<name>F6EVB9_SPHCR</name>
<dbReference type="AlphaFoldDB" id="F6EVB9"/>
<dbReference type="Proteomes" id="UP000007150">
    <property type="component" value="Chromosome 1"/>
</dbReference>
<reference evidence="1 2" key="1">
    <citation type="submission" date="2011-05" db="EMBL/GenBank/DDBJ databases">
        <title>Complete sequence of chromosome 1 of Sphingobium chlorophenolicum L-1.</title>
        <authorList>
            <consortium name="US DOE Joint Genome Institute"/>
            <person name="Lucas S."/>
            <person name="Han J."/>
            <person name="Lapidus A."/>
            <person name="Cheng J.-F."/>
            <person name="Goodwin L."/>
            <person name="Pitluck S."/>
            <person name="Peters L."/>
            <person name="Daligault H."/>
            <person name="Han C."/>
            <person name="Tapia R."/>
            <person name="Land M."/>
            <person name="Hauser L."/>
            <person name="Kyrpides N."/>
            <person name="Ivanova N."/>
            <person name="Pagani I."/>
            <person name="Turner P."/>
            <person name="Copley S."/>
            <person name="Woyke T."/>
        </authorList>
    </citation>
    <scope>NUCLEOTIDE SEQUENCE [LARGE SCALE GENOMIC DNA]</scope>
    <source>
        <strain evidence="1 2">L-1</strain>
    </source>
</reference>
<protein>
    <submittedName>
        <fullName evidence="1">Uncharacterized protein</fullName>
    </submittedName>
</protein>